<evidence type="ECO:0000256" key="1">
    <source>
        <dbReference type="SAM" id="MobiDB-lite"/>
    </source>
</evidence>
<evidence type="ECO:0000313" key="2">
    <source>
        <dbReference type="EMBL" id="KZB62122.1"/>
    </source>
</evidence>
<sequence>MREITIEELAARISQKRAELGLSGNGDVQPNSGRRRTQSKRNLLRNIAELAARDGREPPFKANY</sequence>
<dbReference type="AlphaFoldDB" id="A0A154L1T6"/>
<dbReference type="RefSeq" id="WP_062952701.1">
    <property type="nucleotide sequence ID" value="NZ_LPVY01000021.1"/>
</dbReference>
<dbReference type="EMBL" id="LPVY01000021">
    <property type="protein sequence ID" value="KZB62122.1"/>
    <property type="molecule type" value="Genomic_DNA"/>
</dbReference>
<organism evidence="2 3">
    <name type="scientific">Thalassospira lucentensis</name>
    <dbReference type="NCBI Taxonomy" id="168935"/>
    <lineage>
        <taxon>Bacteria</taxon>
        <taxon>Pseudomonadati</taxon>
        <taxon>Pseudomonadota</taxon>
        <taxon>Alphaproteobacteria</taxon>
        <taxon>Rhodospirillales</taxon>
        <taxon>Thalassospiraceae</taxon>
        <taxon>Thalassospira</taxon>
    </lineage>
</organism>
<name>A0A154L1T6_9PROT</name>
<dbReference type="Proteomes" id="UP000076335">
    <property type="component" value="Unassembled WGS sequence"/>
</dbReference>
<gene>
    <name evidence="2" type="ORF">AUP42_03965</name>
</gene>
<evidence type="ECO:0000313" key="3">
    <source>
        <dbReference type="Proteomes" id="UP000076335"/>
    </source>
</evidence>
<reference evidence="2 3" key="1">
    <citation type="submission" date="2015-12" db="EMBL/GenBank/DDBJ databases">
        <title>Genome sequence of Thalassospira lucentensis MCCC 1A02072.</title>
        <authorList>
            <person name="Lu L."/>
            <person name="Lai Q."/>
            <person name="Shao Z."/>
            <person name="Qian P."/>
        </authorList>
    </citation>
    <scope>NUCLEOTIDE SEQUENCE [LARGE SCALE GENOMIC DNA]</scope>
    <source>
        <strain evidence="2 3">MCCC 1A02072</strain>
    </source>
</reference>
<proteinExistence type="predicted"/>
<protein>
    <submittedName>
        <fullName evidence="2">Uncharacterized protein</fullName>
    </submittedName>
</protein>
<accession>A0A154L1T6</accession>
<comment type="caution">
    <text evidence="2">The sequence shown here is derived from an EMBL/GenBank/DDBJ whole genome shotgun (WGS) entry which is preliminary data.</text>
</comment>
<dbReference type="OrthoDB" id="7363793at2"/>
<feature type="region of interest" description="Disordered" evidence="1">
    <location>
        <begin position="21"/>
        <end position="41"/>
    </location>
</feature>